<proteinExistence type="inferred from homology"/>
<evidence type="ECO:0000313" key="11">
    <source>
        <dbReference type="Proteomes" id="UP000703269"/>
    </source>
</evidence>
<evidence type="ECO:0000256" key="5">
    <source>
        <dbReference type="ARBA" id="ARBA00023002"/>
    </source>
</evidence>
<dbReference type="InterPro" id="IPR047146">
    <property type="entry name" value="Cyt_P450_E_CYP52_fungi"/>
</dbReference>
<dbReference type="InterPro" id="IPR017972">
    <property type="entry name" value="Cyt_P450_CS"/>
</dbReference>
<keyword evidence="5 9" id="KW-0560">Oxidoreductase</keyword>
<keyword evidence="6 8" id="KW-0408">Iron</keyword>
<organism evidence="10 11">
    <name type="scientific">Phanerochaete sordida</name>
    <dbReference type="NCBI Taxonomy" id="48140"/>
    <lineage>
        <taxon>Eukaryota</taxon>
        <taxon>Fungi</taxon>
        <taxon>Dikarya</taxon>
        <taxon>Basidiomycota</taxon>
        <taxon>Agaricomycotina</taxon>
        <taxon>Agaricomycetes</taxon>
        <taxon>Polyporales</taxon>
        <taxon>Phanerochaetaceae</taxon>
        <taxon>Phanerochaete</taxon>
    </lineage>
</organism>
<dbReference type="EMBL" id="BPQB01000011">
    <property type="protein sequence ID" value="GJE88927.1"/>
    <property type="molecule type" value="Genomic_DNA"/>
</dbReference>
<evidence type="ECO:0000256" key="6">
    <source>
        <dbReference type="ARBA" id="ARBA00023004"/>
    </source>
</evidence>
<evidence type="ECO:0000256" key="1">
    <source>
        <dbReference type="ARBA" id="ARBA00001971"/>
    </source>
</evidence>
<dbReference type="GO" id="GO:0005506">
    <property type="term" value="F:iron ion binding"/>
    <property type="evidence" value="ECO:0007669"/>
    <property type="project" value="InterPro"/>
</dbReference>
<dbReference type="GO" id="GO:0016705">
    <property type="term" value="F:oxidoreductase activity, acting on paired donors, with incorporation or reduction of molecular oxygen"/>
    <property type="evidence" value="ECO:0007669"/>
    <property type="project" value="InterPro"/>
</dbReference>
<protein>
    <submittedName>
        <fullName evidence="10">Cytochrome P450</fullName>
    </submittedName>
</protein>
<dbReference type="GO" id="GO:0020037">
    <property type="term" value="F:heme binding"/>
    <property type="evidence" value="ECO:0007669"/>
    <property type="project" value="InterPro"/>
</dbReference>
<dbReference type="Gene3D" id="1.10.630.10">
    <property type="entry name" value="Cytochrome P450"/>
    <property type="match status" value="1"/>
</dbReference>
<dbReference type="PRINTS" id="PR00463">
    <property type="entry name" value="EP450I"/>
</dbReference>
<evidence type="ECO:0000313" key="10">
    <source>
        <dbReference type="EMBL" id="GJE88927.1"/>
    </source>
</evidence>
<feature type="binding site" description="axial binding residue" evidence="8">
    <location>
        <position position="519"/>
    </location>
    <ligand>
        <name>heme</name>
        <dbReference type="ChEBI" id="CHEBI:30413"/>
    </ligand>
    <ligandPart>
        <name>Fe</name>
        <dbReference type="ChEBI" id="CHEBI:18248"/>
    </ligandPart>
</feature>
<dbReference type="InterPro" id="IPR001128">
    <property type="entry name" value="Cyt_P450"/>
</dbReference>
<dbReference type="Pfam" id="PF00067">
    <property type="entry name" value="p450"/>
    <property type="match status" value="1"/>
</dbReference>
<evidence type="ECO:0000256" key="2">
    <source>
        <dbReference type="ARBA" id="ARBA00010617"/>
    </source>
</evidence>
<keyword evidence="7 9" id="KW-0503">Monooxygenase</keyword>
<dbReference type="PROSITE" id="PS00086">
    <property type="entry name" value="CYTOCHROME_P450"/>
    <property type="match status" value="1"/>
</dbReference>
<evidence type="ECO:0000256" key="8">
    <source>
        <dbReference type="PIRSR" id="PIRSR602401-1"/>
    </source>
</evidence>
<dbReference type="PRINTS" id="PR00385">
    <property type="entry name" value="P450"/>
</dbReference>
<comment type="cofactor">
    <cofactor evidence="1 8">
        <name>heme</name>
        <dbReference type="ChEBI" id="CHEBI:30413"/>
    </cofactor>
</comment>
<dbReference type="GO" id="GO:0004497">
    <property type="term" value="F:monooxygenase activity"/>
    <property type="evidence" value="ECO:0007669"/>
    <property type="project" value="UniProtKB-KW"/>
</dbReference>
<dbReference type="PANTHER" id="PTHR24287:SF1">
    <property type="entry name" value="P450, PUTATIVE (EUROFUNG)-RELATED"/>
    <property type="match status" value="1"/>
</dbReference>
<evidence type="ECO:0000256" key="7">
    <source>
        <dbReference type="ARBA" id="ARBA00023033"/>
    </source>
</evidence>
<evidence type="ECO:0000256" key="9">
    <source>
        <dbReference type="RuleBase" id="RU000461"/>
    </source>
</evidence>
<dbReference type="Proteomes" id="UP000703269">
    <property type="component" value="Unassembled WGS sequence"/>
</dbReference>
<evidence type="ECO:0000256" key="4">
    <source>
        <dbReference type="ARBA" id="ARBA00022723"/>
    </source>
</evidence>
<gene>
    <name evidence="10" type="ORF">PsYK624_050150</name>
</gene>
<name>A0A9P3G4D4_9APHY</name>
<dbReference type="PANTHER" id="PTHR24287">
    <property type="entry name" value="P450, PUTATIVE (EUROFUNG)-RELATED"/>
    <property type="match status" value="1"/>
</dbReference>
<sequence>MANLSKAQRLVLPQLLHLLLPAVLTSIALFGISRYSCNVASLSWSVRALAALFSVPVYHASRVHLKYRAHTHKAAALGAVLPPLWQGSSVGNWDIMQRVGDAFENGFLSDEFFEAFTNIGPTYNFYAMWGHNFCTIDAAAIKSILVLDFEKWNKGEQFDSYVHSLLGFGVFNADGELWRHHRSMTRPFFSRQRITDFELLGRHSDAIVDKIKERTREGFPVDLQDLFARLTMDCSSELFLGSCMNTIHCTLPYPHYAPQELRMRPRDSSEEFMSAFQAAQIAVCNRTRLTWIWPWFEFFKDKTAGSMKTVHAYMEPIIQNAVRSSTKMATTDAAATGCNDVGEDESLLDYLVKHTKDPVVIRDEMLNIMVAGRDTTGATLSIAMYFLSQYADVLRRLRAEVMDIVGPTAYPTYEHIRRMKYLRAVLNETMRLYPAVPWNLRFPTQDIVLPNSEVNAKPWFIPAGSSMSFSVHCMHRRTDYWGPDAEEFDPDRFLDERLQKYPLKNPFIFLPFNAGPRICLGQQFAYNKMSFVVIRLLQNFDGFFLQQDAVEPALLPRPEWAGLPGRKGKEQFWPKSHLTTYSAGGLWMTVSEEQRGGI</sequence>
<evidence type="ECO:0000256" key="3">
    <source>
        <dbReference type="ARBA" id="ARBA00022617"/>
    </source>
</evidence>
<accession>A0A9P3G4D4</accession>
<dbReference type="InterPro" id="IPR036396">
    <property type="entry name" value="Cyt_P450_sf"/>
</dbReference>
<keyword evidence="11" id="KW-1185">Reference proteome</keyword>
<reference evidence="10 11" key="1">
    <citation type="submission" date="2021-08" db="EMBL/GenBank/DDBJ databases">
        <title>Draft Genome Sequence of Phanerochaete sordida strain YK-624.</title>
        <authorList>
            <person name="Mori T."/>
            <person name="Dohra H."/>
            <person name="Suzuki T."/>
            <person name="Kawagishi H."/>
            <person name="Hirai H."/>
        </authorList>
    </citation>
    <scope>NUCLEOTIDE SEQUENCE [LARGE SCALE GENOMIC DNA]</scope>
    <source>
        <strain evidence="10 11">YK-624</strain>
    </source>
</reference>
<dbReference type="InterPro" id="IPR002401">
    <property type="entry name" value="Cyt_P450_E_grp-I"/>
</dbReference>
<comment type="caution">
    <text evidence="10">The sequence shown here is derived from an EMBL/GenBank/DDBJ whole genome shotgun (WGS) entry which is preliminary data.</text>
</comment>
<dbReference type="AlphaFoldDB" id="A0A9P3G4D4"/>
<keyword evidence="3 8" id="KW-0349">Heme</keyword>
<comment type="similarity">
    <text evidence="2 9">Belongs to the cytochrome P450 family.</text>
</comment>
<keyword evidence="4 8" id="KW-0479">Metal-binding</keyword>
<dbReference type="OrthoDB" id="1470350at2759"/>
<dbReference type="SUPFAM" id="SSF48264">
    <property type="entry name" value="Cytochrome P450"/>
    <property type="match status" value="1"/>
</dbReference>